<reference evidence="2" key="1">
    <citation type="submission" date="2016-10" db="EMBL/GenBank/DDBJ databases">
        <authorList>
            <person name="Varghese N."/>
            <person name="Submissions S."/>
        </authorList>
    </citation>
    <scope>NUCLEOTIDE SEQUENCE [LARGE SCALE GENOMIC DNA]</scope>
    <source>
        <strain evidence="2">LMG 26383,CCUG 61248,R- 45681</strain>
    </source>
</reference>
<dbReference type="Proteomes" id="UP000199664">
    <property type="component" value="Unassembled WGS sequence"/>
</dbReference>
<organism evidence="1 2">
    <name type="scientific">Bosea lupini</name>
    <dbReference type="NCBI Taxonomy" id="1036779"/>
    <lineage>
        <taxon>Bacteria</taxon>
        <taxon>Pseudomonadati</taxon>
        <taxon>Pseudomonadota</taxon>
        <taxon>Alphaproteobacteria</taxon>
        <taxon>Hyphomicrobiales</taxon>
        <taxon>Boseaceae</taxon>
        <taxon>Bosea</taxon>
    </lineage>
</organism>
<dbReference type="OrthoDB" id="880456at2"/>
<dbReference type="SUPFAM" id="SSF55961">
    <property type="entry name" value="Bet v1-like"/>
    <property type="match status" value="1"/>
</dbReference>
<dbReference type="EMBL" id="FOAN01000002">
    <property type="protein sequence ID" value="SEL06414.1"/>
    <property type="molecule type" value="Genomic_DNA"/>
</dbReference>
<keyword evidence="2" id="KW-1185">Reference proteome</keyword>
<evidence type="ECO:0008006" key="3">
    <source>
        <dbReference type="Google" id="ProtNLM"/>
    </source>
</evidence>
<evidence type="ECO:0000313" key="1">
    <source>
        <dbReference type="EMBL" id="SEL06414.1"/>
    </source>
</evidence>
<dbReference type="RefSeq" id="WP_091832008.1">
    <property type="nucleotide sequence ID" value="NZ_FOAN01000002.1"/>
</dbReference>
<evidence type="ECO:0000313" key="2">
    <source>
        <dbReference type="Proteomes" id="UP000199664"/>
    </source>
</evidence>
<sequence length="133" mass="14755">MPVLPTRHISIAIDRPIEEVYGFLADPMNFPTWAEGLGAEFSHVEGMTYRAKTPMGPMRVMFSEPNRYGVLDHAVIPDSGAPMHNPMRALANGSGSEVVFTLLRRPEMTDDAFARDAEWIAADLARLKKLLEG</sequence>
<proteinExistence type="predicted"/>
<gene>
    <name evidence="1" type="ORF">SAMN04515666_102728</name>
</gene>
<accession>A0A1H7M5D8</accession>
<dbReference type="STRING" id="1036779.SAMN04515666_102728"/>
<name>A0A1H7M5D8_9HYPH</name>
<dbReference type="InterPro" id="IPR023393">
    <property type="entry name" value="START-like_dom_sf"/>
</dbReference>
<protein>
    <recommendedName>
        <fullName evidence="3">Polyketide cyclase / dehydrase and lipid transport</fullName>
    </recommendedName>
</protein>
<dbReference type="AlphaFoldDB" id="A0A1H7M5D8"/>
<dbReference type="Gene3D" id="3.30.530.20">
    <property type="match status" value="1"/>
</dbReference>